<comment type="function">
    <text evidence="1">Required for the transposition of the insertion element.</text>
</comment>
<feature type="non-terminal residue" evidence="5">
    <location>
        <position position="1"/>
    </location>
</feature>
<dbReference type="AlphaFoldDB" id="A0A3N4AB05"/>
<gene>
    <name evidence="5" type="ORF">EDL96_08960</name>
</gene>
<feature type="domain" description="Integrase catalytic" evidence="4">
    <location>
        <begin position="43"/>
        <end position="197"/>
    </location>
</feature>
<dbReference type="SUPFAM" id="SSF53098">
    <property type="entry name" value="Ribonuclease H-like"/>
    <property type="match status" value="1"/>
</dbReference>
<proteinExistence type="inferred from homology"/>
<dbReference type="GO" id="GO:0004803">
    <property type="term" value="F:transposase activity"/>
    <property type="evidence" value="ECO:0007669"/>
    <property type="project" value="InterPro"/>
</dbReference>
<comment type="caution">
    <text evidence="5">The sequence shown here is derived from an EMBL/GenBank/DDBJ whole genome shotgun (WGS) entry which is preliminary data.</text>
</comment>
<evidence type="ECO:0000256" key="1">
    <source>
        <dbReference type="ARBA" id="ARBA00002190"/>
    </source>
</evidence>
<evidence type="ECO:0000259" key="4">
    <source>
        <dbReference type="PROSITE" id="PS50994"/>
    </source>
</evidence>
<dbReference type="InterPro" id="IPR012337">
    <property type="entry name" value="RNaseH-like_sf"/>
</dbReference>
<dbReference type="InterPro" id="IPR036397">
    <property type="entry name" value="RNaseH_sf"/>
</dbReference>
<feature type="region of interest" description="Disordered" evidence="3">
    <location>
        <begin position="1"/>
        <end position="24"/>
    </location>
</feature>
<dbReference type="Gene3D" id="3.30.420.10">
    <property type="entry name" value="Ribonuclease H-like superfamily/Ribonuclease H"/>
    <property type="match status" value="1"/>
</dbReference>
<comment type="similarity">
    <text evidence="2">Belongs to the transposase IS30 family.</text>
</comment>
<evidence type="ECO:0000256" key="3">
    <source>
        <dbReference type="SAM" id="MobiDB-lite"/>
    </source>
</evidence>
<dbReference type="GO" id="GO:0005829">
    <property type="term" value="C:cytosol"/>
    <property type="evidence" value="ECO:0007669"/>
    <property type="project" value="TreeGrafter"/>
</dbReference>
<dbReference type="InterPro" id="IPR001584">
    <property type="entry name" value="Integrase_cat-core"/>
</dbReference>
<dbReference type="InterPro" id="IPR053392">
    <property type="entry name" value="Transposase_IS30-like"/>
</dbReference>
<dbReference type="OrthoDB" id="9803231at2"/>
<dbReference type="GO" id="GO:0015074">
    <property type="term" value="P:DNA integration"/>
    <property type="evidence" value="ECO:0007669"/>
    <property type="project" value="InterPro"/>
</dbReference>
<dbReference type="GO" id="GO:0006313">
    <property type="term" value="P:DNA transposition"/>
    <property type="evidence" value="ECO:0007669"/>
    <property type="project" value="InterPro"/>
</dbReference>
<accession>A0A3N4AB05</accession>
<organism evidence="5 6">
    <name type="scientific">Kocuria soli</name>
    <dbReference type="NCBI Taxonomy" id="2485125"/>
    <lineage>
        <taxon>Bacteria</taxon>
        <taxon>Bacillati</taxon>
        <taxon>Actinomycetota</taxon>
        <taxon>Actinomycetes</taxon>
        <taxon>Micrococcales</taxon>
        <taxon>Micrococcaceae</taxon>
        <taxon>Kocuria</taxon>
    </lineage>
</organism>
<keyword evidence="6" id="KW-1185">Reference proteome</keyword>
<dbReference type="InterPro" id="IPR001598">
    <property type="entry name" value="Transposase_IS30_CS"/>
</dbReference>
<dbReference type="PANTHER" id="PTHR10948">
    <property type="entry name" value="TRANSPOSASE"/>
    <property type="match status" value="1"/>
</dbReference>
<name>A0A3N4AB05_9MICC</name>
<reference evidence="5 6" key="1">
    <citation type="submission" date="2018-10" db="EMBL/GenBank/DDBJ databases">
        <title>Kocuria sp. M5W7-7, whole genome shotgun sequence.</title>
        <authorList>
            <person name="Tuo L."/>
        </authorList>
    </citation>
    <scope>NUCLEOTIDE SEQUENCE [LARGE SCALE GENOMIC DNA]</scope>
    <source>
        <strain evidence="5 6">M5W7-7</strain>
    </source>
</reference>
<dbReference type="RefSeq" id="WP_123825447.1">
    <property type="nucleotide sequence ID" value="NZ_RKMF01000010.1"/>
</dbReference>
<evidence type="ECO:0000313" key="6">
    <source>
        <dbReference type="Proteomes" id="UP000270616"/>
    </source>
</evidence>
<dbReference type="InterPro" id="IPR051917">
    <property type="entry name" value="Transposase-Integrase"/>
</dbReference>
<dbReference type="PROSITE" id="PS50994">
    <property type="entry name" value="INTEGRASE"/>
    <property type="match status" value="1"/>
</dbReference>
<dbReference type="GO" id="GO:0003677">
    <property type="term" value="F:DNA binding"/>
    <property type="evidence" value="ECO:0007669"/>
    <property type="project" value="InterPro"/>
</dbReference>
<dbReference type="Proteomes" id="UP000270616">
    <property type="component" value="Unassembled WGS sequence"/>
</dbReference>
<evidence type="ECO:0000313" key="5">
    <source>
        <dbReference type="EMBL" id="ROZ62905.1"/>
    </source>
</evidence>
<feature type="compositionally biased region" description="Basic residues" evidence="3">
    <location>
        <begin position="8"/>
        <end position="17"/>
    </location>
</feature>
<dbReference type="EMBL" id="RKMF01000010">
    <property type="protein sequence ID" value="ROZ62905.1"/>
    <property type="molecule type" value="Genomic_DNA"/>
</dbReference>
<evidence type="ECO:0000256" key="2">
    <source>
        <dbReference type="ARBA" id="ARBA00006363"/>
    </source>
</evidence>
<protein>
    <submittedName>
        <fullName evidence="5">IS30 family transposase</fullName>
    </submittedName>
</protein>
<dbReference type="NCBIfam" id="NF033563">
    <property type="entry name" value="transpos_IS30"/>
    <property type="match status" value="1"/>
</dbReference>
<dbReference type="PROSITE" id="PS01043">
    <property type="entry name" value="TRANSPOSASE_IS30"/>
    <property type="match status" value="1"/>
</dbReference>
<dbReference type="Pfam" id="PF00665">
    <property type="entry name" value="rve"/>
    <property type="match status" value="1"/>
</dbReference>
<dbReference type="PANTHER" id="PTHR10948:SF23">
    <property type="entry name" value="TRANSPOSASE INSI FOR INSERTION SEQUENCE ELEMENT IS30A-RELATED"/>
    <property type="match status" value="1"/>
</dbReference>
<sequence length="200" mass="22134">RSLGQQLRRGRVARKPHRQADARRPRFVDPMNAISNRPPVVDARDVPGHWEGDLIIGALGGSAMATLVERSTRFVMLGYLGRDRTAEAVRDSLIATVRDLPSSLRGSLTWDQGAEMAEHRAFTTATDFEVYFADPGSPWQRGSNENTNGLLRQYFPKGTDLAAHSIDDLLAVAQELNGRPRKSLDWDTPAERMAALLKAS</sequence>